<protein>
    <submittedName>
        <fullName evidence="3">ATP-binding protein</fullName>
    </submittedName>
</protein>
<reference evidence="3 4" key="1">
    <citation type="submission" date="2018-08" db="EMBL/GenBank/DDBJ databases">
        <title>A genome reference for cultivated species of the human gut microbiota.</title>
        <authorList>
            <person name="Zou Y."/>
            <person name="Xue W."/>
            <person name="Luo G."/>
        </authorList>
    </citation>
    <scope>NUCLEOTIDE SEQUENCE [LARGE SCALE GENOMIC DNA]</scope>
    <source>
        <strain evidence="3 4">AF24-12</strain>
    </source>
</reference>
<name>A0A3E5DWZ6_9BACT</name>
<dbReference type="RefSeq" id="WP_117587606.1">
    <property type="nucleotide sequence ID" value="NZ_QRVA01000029.1"/>
</dbReference>
<dbReference type="Pfam" id="PF03008">
    <property type="entry name" value="DUF234"/>
    <property type="match status" value="1"/>
</dbReference>
<dbReference type="Proteomes" id="UP000283872">
    <property type="component" value="Unassembled WGS sequence"/>
</dbReference>
<dbReference type="Pfam" id="PF01637">
    <property type="entry name" value="ATPase_2"/>
    <property type="match status" value="1"/>
</dbReference>
<dbReference type="PANTHER" id="PTHR34704">
    <property type="entry name" value="ATPASE"/>
    <property type="match status" value="1"/>
</dbReference>
<dbReference type="InterPro" id="IPR011579">
    <property type="entry name" value="ATPase_dom"/>
</dbReference>
<dbReference type="InterPro" id="IPR004256">
    <property type="entry name" value="DUF234"/>
</dbReference>
<sequence>MKFVDRIREQAVLQTALESKASSFIVIYGRRRLGKSTLIRRVLKDGDIYFEANLSEKTTQLSLLARTIGTEYPGFESPVYSSWEDIIMAFNYRCKENATLVLDEFPYLVQKDPALPSTLQRILDRRITGVNELRCNIIICGSSQRMMHGLLQGSEPLYGRADRIFILRPVKLPWWQEIINTSAKELVEEYSIWGGVPQYWSQRERFCSLDEAIQELILDEMGNLYDEPARLFMDEVSDIAPYSSIMLAVGSGKQKYSSISDALGKTTAELAKPIKILTEMAFLRKEVPFGENPQKTKKILYRIDDPFMAFYYRFIEPNKSMIALGRGNIAKKFINDGFNGHVAEVWERLCQLAVSGSDIEGHTWGEASRWWGKVPIFEEGKKTPVGNEELEFDVVAEDLFDKNTILVGECKWTAPDYADRLLEKLKRKVALAPFAQGKNVIYLLFLREKPLPGPQPCKVILPEEVASLLHH</sequence>
<evidence type="ECO:0000313" key="3">
    <source>
        <dbReference type="EMBL" id="RGS13553.1"/>
    </source>
</evidence>
<accession>A0A3E5DWZ6</accession>
<keyword evidence="3" id="KW-0547">Nucleotide-binding</keyword>
<evidence type="ECO:0000259" key="1">
    <source>
        <dbReference type="Pfam" id="PF01637"/>
    </source>
</evidence>
<feature type="domain" description="ATPase" evidence="1">
    <location>
        <begin position="3"/>
        <end position="199"/>
    </location>
</feature>
<feature type="domain" description="DUF234" evidence="2">
    <location>
        <begin position="311"/>
        <end position="414"/>
    </location>
</feature>
<proteinExistence type="predicted"/>
<dbReference type="PANTHER" id="PTHR34704:SF1">
    <property type="entry name" value="ATPASE"/>
    <property type="match status" value="1"/>
</dbReference>
<evidence type="ECO:0000259" key="2">
    <source>
        <dbReference type="Pfam" id="PF03008"/>
    </source>
</evidence>
<dbReference type="AlphaFoldDB" id="A0A3E5DWZ6"/>
<organism evidence="3 4">
    <name type="scientific">Segatella copri</name>
    <dbReference type="NCBI Taxonomy" id="165179"/>
    <lineage>
        <taxon>Bacteria</taxon>
        <taxon>Pseudomonadati</taxon>
        <taxon>Bacteroidota</taxon>
        <taxon>Bacteroidia</taxon>
        <taxon>Bacteroidales</taxon>
        <taxon>Prevotellaceae</taxon>
        <taxon>Segatella</taxon>
    </lineage>
</organism>
<dbReference type="InterPro" id="IPR027417">
    <property type="entry name" value="P-loop_NTPase"/>
</dbReference>
<keyword evidence="3" id="KW-0067">ATP-binding</keyword>
<dbReference type="Gene3D" id="3.40.50.300">
    <property type="entry name" value="P-loop containing nucleotide triphosphate hydrolases"/>
    <property type="match status" value="1"/>
</dbReference>
<dbReference type="EMBL" id="QRVA01000029">
    <property type="protein sequence ID" value="RGS13553.1"/>
    <property type="molecule type" value="Genomic_DNA"/>
</dbReference>
<comment type="caution">
    <text evidence="3">The sequence shown here is derived from an EMBL/GenBank/DDBJ whole genome shotgun (WGS) entry which is preliminary data.</text>
</comment>
<dbReference type="SUPFAM" id="SSF52540">
    <property type="entry name" value="P-loop containing nucleoside triphosphate hydrolases"/>
    <property type="match status" value="1"/>
</dbReference>
<evidence type="ECO:0000313" key="4">
    <source>
        <dbReference type="Proteomes" id="UP000283872"/>
    </source>
</evidence>
<gene>
    <name evidence="3" type="ORF">DWY11_11170</name>
</gene>
<dbReference type="GO" id="GO:0005524">
    <property type="term" value="F:ATP binding"/>
    <property type="evidence" value="ECO:0007669"/>
    <property type="project" value="UniProtKB-KW"/>
</dbReference>